<proteinExistence type="predicted"/>
<evidence type="ECO:0000256" key="2">
    <source>
        <dbReference type="SAM" id="MobiDB-lite"/>
    </source>
</evidence>
<accession>E4XP67</accession>
<dbReference type="PROSITE" id="PS00134">
    <property type="entry name" value="TRYPSIN_HIS"/>
    <property type="match status" value="1"/>
</dbReference>
<keyword evidence="1" id="KW-1015">Disulfide bond</keyword>
<feature type="region of interest" description="Disordered" evidence="2">
    <location>
        <begin position="121"/>
        <end position="146"/>
    </location>
</feature>
<dbReference type="PANTHER" id="PTHR24252:SF8">
    <property type="entry name" value="ACROSIN"/>
    <property type="match status" value="1"/>
</dbReference>
<dbReference type="Pfam" id="PF00089">
    <property type="entry name" value="Trypsin"/>
    <property type="match status" value="1"/>
</dbReference>
<dbReference type="GO" id="GO:0004252">
    <property type="term" value="F:serine-type endopeptidase activity"/>
    <property type="evidence" value="ECO:0007669"/>
    <property type="project" value="InterPro"/>
</dbReference>
<keyword evidence="5" id="KW-1185">Reference proteome</keyword>
<organism evidence="4 5">
    <name type="scientific">Oikopleura dioica</name>
    <name type="common">Tunicate</name>
    <dbReference type="NCBI Taxonomy" id="34765"/>
    <lineage>
        <taxon>Eukaryota</taxon>
        <taxon>Metazoa</taxon>
        <taxon>Chordata</taxon>
        <taxon>Tunicata</taxon>
        <taxon>Appendicularia</taxon>
        <taxon>Copelata</taxon>
        <taxon>Oikopleuridae</taxon>
        <taxon>Oikopleura</taxon>
    </lineage>
</organism>
<sequence length="239" mass="26024">MEPFRCNGATCLLVCKDGFVPLGRKRVACRKRDGEFIRTKTAGKCVTCDPLIPQPNDSAVTTNCRITGRGKRVCSLRCADRFKHNDRLTTKLTCSCPRGNCRWKEASRIALCELLQVAPTSQPTSRPTTQTTPQSTPENEPEFKTGQKRLTATDTCSMNQEVFPVSRQLESNRIINGVNANKDKWPFAANLKMISQFGGAGLCGGSILNDNWIITAAHCCKIASKFAPASATSAGAPPI</sequence>
<dbReference type="InterPro" id="IPR009003">
    <property type="entry name" value="Peptidase_S1_PA"/>
</dbReference>
<dbReference type="InterPro" id="IPR043504">
    <property type="entry name" value="Peptidase_S1_PA_chymotrypsin"/>
</dbReference>
<reference evidence="4 5" key="1">
    <citation type="journal article" date="2010" name="Science">
        <title>Plasticity of animal genome architecture unmasked by rapid evolution of a pelagic tunicate.</title>
        <authorList>
            <person name="Denoeud F."/>
            <person name="Henriet S."/>
            <person name="Mungpakdee S."/>
            <person name="Aury J.M."/>
            <person name="Da Silva C."/>
            <person name="Brinkmann H."/>
            <person name="Mikhaleva J."/>
            <person name="Olsen L.C."/>
            <person name="Jubin C."/>
            <person name="Canestro C."/>
            <person name="Bouquet J.M."/>
            <person name="Danks G."/>
            <person name="Poulain J."/>
            <person name="Campsteijn C."/>
            <person name="Adamski M."/>
            <person name="Cross I."/>
            <person name="Yadetie F."/>
            <person name="Muffato M."/>
            <person name="Louis A."/>
            <person name="Butcher S."/>
            <person name="Tsagkogeorga G."/>
            <person name="Konrad A."/>
            <person name="Singh S."/>
            <person name="Jensen M.F."/>
            <person name="Cong E.H."/>
            <person name="Eikeseth-Otteraa H."/>
            <person name="Noel B."/>
            <person name="Anthouard V."/>
            <person name="Porcel B.M."/>
            <person name="Kachouri-Lafond R."/>
            <person name="Nishino A."/>
            <person name="Ugolini M."/>
            <person name="Chourrout P."/>
            <person name="Nishida H."/>
            <person name="Aasland R."/>
            <person name="Huzurbazar S."/>
            <person name="Westhof E."/>
            <person name="Delsuc F."/>
            <person name="Lehrach H."/>
            <person name="Reinhardt R."/>
            <person name="Weissenbach J."/>
            <person name="Roy S.W."/>
            <person name="Artiguenave F."/>
            <person name="Postlethwait J.H."/>
            <person name="Manak J.R."/>
            <person name="Thompson E.M."/>
            <person name="Jaillon O."/>
            <person name="Du Pasquier L."/>
            <person name="Boudinot P."/>
            <person name="Liberles D.A."/>
            <person name="Volff J.N."/>
            <person name="Philippe H."/>
            <person name="Lenhard B."/>
            <person name="Roest Crollius H."/>
            <person name="Wincker P."/>
            <person name="Chourrout D."/>
        </authorList>
    </citation>
    <scope>NUCLEOTIDE SEQUENCE [LARGE SCALE GENOMIC DNA]</scope>
</reference>
<feature type="compositionally biased region" description="Low complexity" evidence="2">
    <location>
        <begin position="121"/>
        <end position="137"/>
    </location>
</feature>
<name>E4XP67_OIKDI</name>
<dbReference type="InterPro" id="IPR001254">
    <property type="entry name" value="Trypsin_dom"/>
</dbReference>
<evidence type="ECO:0000259" key="3">
    <source>
        <dbReference type="Pfam" id="PF00089"/>
    </source>
</evidence>
<gene>
    <name evidence="4" type="ORF">GSOID_T00016829001</name>
</gene>
<dbReference type="PANTHER" id="PTHR24252">
    <property type="entry name" value="ACROSIN-RELATED"/>
    <property type="match status" value="1"/>
</dbReference>
<dbReference type="EMBL" id="FN653089">
    <property type="protein sequence ID" value="CBY11655.1"/>
    <property type="molecule type" value="Genomic_DNA"/>
</dbReference>
<dbReference type="GO" id="GO:0007340">
    <property type="term" value="P:acrosome reaction"/>
    <property type="evidence" value="ECO:0007669"/>
    <property type="project" value="TreeGrafter"/>
</dbReference>
<dbReference type="Proteomes" id="UP000001307">
    <property type="component" value="Unassembled WGS sequence"/>
</dbReference>
<dbReference type="InterPro" id="IPR018114">
    <property type="entry name" value="TRYPSIN_HIS"/>
</dbReference>
<dbReference type="InParanoid" id="E4XP67"/>
<feature type="domain" description="Peptidase S1" evidence="3">
    <location>
        <begin position="174"/>
        <end position="222"/>
    </location>
</feature>
<evidence type="ECO:0000313" key="5">
    <source>
        <dbReference type="Proteomes" id="UP000001307"/>
    </source>
</evidence>
<dbReference type="Gene3D" id="2.40.10.10">
    <property type="entry name" value="Trypsin-like serine proteases"/>
    <property type="match status" value="1"/>
</dbReference>
<protein>
    <recommendedName>
        <fullName evidence="3">Peptidase S1 domain-containing protein</fullName>
    </recommendedName>
</protein>
<dbReference type="AlphaFoldDB" id="E4XP67"/>
<evidence type="ECO:0000256" key="1">
    <source>
        <dbReference type="ARBA" id="ARBA00023157"/>
    </source>
</evidence>
<dbReference type="GO" id="GO:0006508">
    <property type="term" value="P:proteolysis"/>
    <property type="evidence" value="ECO:0007669"/>
    <property type="project" value="InterPro"/>
</dbReference>
<dbReference type="SUPFAM" id="SSF50494">
    <property type="entry name" value="Trypsin-like serine proteases"/>
    <property type="match status" value="1"/>
</dbReference>
<evidence type="ECO:0000313" key="4">
    <source>
        <dbReference type="EMBL" id="CBY11655.1"/>
    </source>
</evidence>
<dbReference type="OrthoDB" id="6380398at2759"/>